<dbReference type="InterPro" id="IPR036661">
    <property type="entry name" value="Luciferase-like_sf"/>
</dbReference>
<feature type="domain" description="Luciferase-like" evidence="6">
    <location>
        <begin position="6"/>
        <end position="340"/>
    </location>
</feature>
<evidence type="ECO:0000256" key="3">
    <source>
        <dbReference type="ARBA" id="ARBA00023002"/>
    </source>
</evidence>
<dbReference type="PANTHER" id="PTHR42847">
    <property type="entry name" value="ALKANESULFONATE MONOOXYGENASE"/>
    <property type="match status" value="1"/>
</dbReference>
<dbReference type="SUPFAM" id="SSF51679">
    <property type="entry name" value="Bacterial luciferase-like"/>
    <property type="match status" value="1"/>
</dbReference>
<keyword evidence="4" id="KW-0503">Monooxygenase</keyword>
<reference evidence="7" key="1">
    <citation type="submission" date="2020-05" db="EMBL/GenBank/DDBJ databases">
        <authorList>
            <person name="Chiriac C."/>
            <person name="Salcher M."/>
            <person name="Ghai R."/>
            <person name="Kavagutti S V."/>
        </authorList>
    </citation>
    <scope>NUCLEOTIDE SEQUENCE</scope>
</reference>
<evidence type="ECO:0000256" key="5">
    <source>
        <dbReference type="SAM" id="MobiDB-lite"/>
    </source>
</evidence>
<dbReference type="PANTHER" id="PTHR42847:SF4">
    <property type="entry name" value="ALKANESULFONATE MONOOXYGENASE-RELATED"/>
    <property type="match status" value="1"/>
</dbReference>
<feature type="region of interest" description="Disordered" evidence="5">
    <location>
        <begin position="272"/>
        <end position="294"/>
    </location>
</feature>
<evidence type="ECO:0000313" key="7">
    <source>
        <dbReference type="EMBL" id="CAB4529840.1"/>
    </source>
</evidence>
<dbReference type="InterPro" id="IPR050172">
    <property type="entry name" value="SsuD_RutA_monooxygenase"/>
</dbReference>
<keyword evidence="3" id="KW-0560">Oxidoreductase</keyword>
<keyword evidence="2" id="KW-0288">FMN</keyword>
<sequence>MSTIKIHWFLPTGGDSRDILPTGADAHRRGPSHDYLAQVAQACDDMGFEGVLTPCGTGCEDAWITTASLIPQTKRLKFLVAFRPGLLSPTLAAQMASTYQRMSNGRMLINIVIGAEDAELARFGDFAPKDFRYQRAAEFLQILEGAWGEEPFDFDGEHYKVAAATTRTPPVVRPLIYFGGASPAAEDVAARHVDVYLAWGETPDMVGERLDRMRAKAAASDRPKDRPLRFGIRFHVISRDTSEQAWAEAGRLLAGLDPEAVAAARADFASTRSEGQRRMAELSASATSGDTLPDDPRGLEIYPNLWSGVGLVRGGAGTALVGSHAEVADRIEEYQALGFEEFILSGYPHLEEAYATGEGLMVELRARKLLDVLDASGADPTFSFR</sequence>
<gene>
    <name evidence="7" type="ORF">UFOPK1358_00104</name>
</gene>
<dbReference type="GO" id="GO:0046306">
    <property type="term" value="P:alkanesulfonate catabolic process"/>
    <property type="evidence" value="ECO:0007669"/>
    <property type="project" value="TreeGrafter"/>
</dbReference>
<organism evidence="7">
    <name type="scientific">freshwater metagenome</name>
    <dbReference type="NCBI Taxonomy" id="449393"/>
    <lineage>
        <taxon>unclassified sequences</taxon>
        <taxon>metagenomes</taxon>
        <taxon>ecological metagenomes</taxon>
    </lineage>
</organism>
<dbReference type="Pfam" id="PF00296">
    <property type="entry name" value="Bac_luciferase"/>
    <property type="match status" value="1"/>
</dbReference>
<proteinExistence type="predicted"/>
<evidence type="ECO:0000256" key="2">
    <source>
        <dbReference type="ARBA" id="ARBA00022643"/>
    </source>
</evidence>
<keyword evidence="1" id="KW-0285">Flavoprotein</keyword>
<evidence type="ECO:0000256" key="1">
    <source>
        <dbReference type="ARBA" id="ARBA00022630"/>
    </source>
</evidence>
<name>A0A6J6ASG6_9ZZZZ</name>
<dbReference type="AlphaFoldDB" id="A0A6J6ASG6"/>
<dbReference type="CDD" id="cd01094">
    <property type="entry name" value="Alkanesulfonate_monoxygenase"/>
    <property type="match status" value="1"/>
</dbReference>
<dbReference type="Gene3D" id="3.20.20.30">
    <property type="entry name" value="Luciferase-like domain"/>
    <property type="match status" value="1"/>
</dbReference>
<accession>A0A6J6ASG6</accession>
<evidence type="ECO:0000256" key="4">
    <source>
        <dbReference type="ARBA" id="ARBA00023033"/>
    </source>
</evidence>
<evidence type="ECO:0000259" key="6">
    <source>
        <dbReference type="Pfam" id="PF00296"/>
    </source>
</evidence>
<protein>
    <submittedName>
        <fullName evidence="7">Unannotated protein</fullName>
    </submittedName>
</protein>
<dbReference type="GO" id="GO:0008726">
    <property type="term" value="F:alkanesulfonate monooxygenase activity"/>
    <property type="evidence" value="ECO:0007669"/>
    <property type="project" value="TreeGrafter"/>
</dbReference>
<dbReference type="EMBL" id="CAEZSF010000004">
    <property type="protein sequence ID" value="CAB4529840.1"/>
    <property type="molecule type" value="Genomic_DNA"/>
</dbReference>
<dbReference type="InterPro" id="IPR011251">
    <property type="entry name" value="Luciferase-like_dom"/>
</dbReference>